<protein>
    <recommendedName>
        <fullName evidence="12">Disease resistance protein RGA3</fullName>
    </recommendedName>
</protein>
<dbReference type="Pfam" id="PF18052">
    <property type="entry name" value="Rx_N"/>
    <property type="match status" value="1"/>
</dbReference>
<dbReference type="PRINTS" id="PR00364">
    <property type="entry name" value="DISEASERSIST"/>
</dbReference>
<dbReference type="PANTHER" id="PTHR36766">
    <property type="entry name" value="PLANT BROAD-SPECTRUM MILDEW RESISTANCE PROTEIN RPW8"/>
    <property type="match status" value="1"/>
</dbReference>
<evidence type="ECO:0000256" key="3">
    <source>
        <dbReference type="ARBA" id="ARBA00022821"/>
    </source>
</evidence>
<proteinExistence type="predicted"/>
<dbReference type="Pfam" id="PF23247">
    <property type="entry name" value="LRR_RPS2"/>
    <property type="match status" value="1"/>
</dbReference>
<gene>
    <name evidence="10" type="ORF">ES288_A11G380500v1</name>
</gene>
<keyword evidence="4" id="KW-0067">ATP-binding</keyword>
<feature type="domain" description="Disease resistance protein At4g27190-like leucine-rich repeats" evidence="7">
    <location>
        <begin position="901"/>
        <end position="1021"/>
    </location>
</feature>
<keyword evidence="3" id="KW-0611">Plant defense</keyword>
<dbReference type="InterPro" id="IPR055414">
    <property type="entry name" value="LRR_R13L4/SHOC2-like"/>
</dbReference>
<feature type="domain" description="Disease resistance protein winged helix" evidence="8">
    <location>
        <begin position="429"/>
        <end position="500"/>
    </location>
</feature>
<keyword evidence="1" id="KW-0677">Repeat</keyword>
<dbReference type="Pfam" id="PF00931">
    <property type="entry name" value="NB-ARC"/>
    <property type="match status" value="1"/>
</dbReference>
<dbReference type="InterPro" id="IPR057135">
    <property type="entry name" value="At4g27190-like_LRR"/>
</dbReference>
<dbReference type="InterPro" id="IPR036388">
    <property type="entry name" value="WH-like_DNA-bd_sf"/>
</dbReference>
<feature type="domain" description="NB-ARC" evidence="5">
    <location>
        <begin position="186"/>
        <end position="344"/>
    </location>
</feature>
<evidence type="ECO:0000313" key="10">
    <source>
        <dbReference type="EMBL" id="TYG96783.1"/>
    </source>
</evidence>
<dbReference type="GO" id="GO:0043531">
    <property type="term" value="F:ADP binding"/>
    <property type="evidence" value="ECO:0007669"/>
    <property type="project" value="InterPro"/>
</dbReference>
<dbReference type="InterPro" id="IPR041118">
    <property type="entry name" value="Rx_N"/>
</dbReference>
<evidence type="ECO:0000259" key="8">
    <source>
        <dbReference type="Pfam" id="PF23559"/>
    </source>
</evidence>
<dbReference type="GO" id="GO:0005524">
    <property type="term" value="F:ATP binding"/>
    <property type="evidence" value="ECO:0007669"/>
    <property type="project" value="UniProtKB-KW"/>
</dbReference>
<feature type="domain" description="Disease resistance R13L4/SHOC-2-like LRR" evidence="9">
    <location>
        <begin position="565"/>
        <end position="792"/>
    </location>
</feature>
<dbReference type="FunFam" id="1.10.10.10:FF:000322">
    <property type="entry name" value="Probable disease resistance protein At1g63360"/>
    <property type="match status" value="1"/>
</dbReference>
<feature type="domain" description="Disease resistance N-terminal" evidence="6">
    <location>
        <begin position="13"/>
        <end position="97"/>
    </location>
</feature>
<dbReference type="Gene3D" id="1.10.10.10">
    <property type="entry name" value="Winged helix-like DNA-binding domain superfamily/Winged helix DNA-binding domain"/>
    <property type="match status" value="1"/>
</dbReference>
<name>A0A5D2ET57_GOSDA</name>
<dbReference type="PANTHER" id="PTHR36766:SF40">
    <property type="entry name" value="DISEASE RESISTANCE PROTEIN RGA3"/>
    <property type="match status" value="1"/>
</dbReference>
<dbReference type="SUPFAM" id="SSF52540">
    <property type="entry name" value="P-loop containing nucleoside triphosphate hydrolases"/>
    <property type="match status" value="1"/>
</dbReference>
<keyword evidence="2" id="KW-0547">Nucleotide-binding</keyword>
<sequence length="1141" mass="130679">MAEAIAFDLAVDLITKLSSFTLSQIGLWWNVKDDLDDLKSTVSTIKAVLLDAEERSVTSHLVKDWLEKLRDVLYDADDLLDDFSTEALRKDLLGGNKLTKEVRLFFSSSNQFAYGLKMGRKMKAIKARLSSIGSEARVFNLVERDRPMETSFMTKKRQLTHSFKEKIIGRDDDKAALLKLVLEFESEETVYIIPIVGFGGLGKTALAQFVYNDEMVKNHFELIMWVCVSDIFDVKIIVENIIKSATGQAPYQNLEMDQLQKQLREKIGGKKYLLVLDDIWNEEWEKWVSLKELLVGEARGSRIIVTTRSSKVAKITSKCQPYVLKGLSDNDAWFLFKEIAFEQRSADSTDLGFLEIGKLILKRCCGVPLVIRTIASTLSFKETKNEWLSFKDNELARISQNEGEILPTLKLSYDHLSSHLKHCFAYCRLYPKDHKIDIRTLVQFWIAQGFVKQLNPSQSLEEIGFRYFKDLVERSFFQEVEGDLMEEMRCKMHDLMHDLAESVAGMESSIIDSNKIASDVGEKCRHISINPSLIPLFKGKKLRTLLRSPYIETPNLSEETWDFIIANCRCLRVLELNVLNFKTISPSIYKLKHLRYLDLSWNSNIKILPKSICKIQNLLALKLDGCYELQELPKKIEKLVNLTHLPCCSCFGLTHMPRGIGKLTSLETLSLFVVDKDGSHGGADLSELRLINNLRGELRIDNLGFVKNAKEKFMAANLKEKQHLRSLVLLWSDSNDDDEKSLEDLQPHPNLKELSIGGWRVMPSSSNFKHLPSFAQLPCLKELSIADCTEVEYMDDNSPKGSQGEPQSFFPSLKHLWLYNCRNMKSWWRRTKPIDDDSNKDDTTVMGTTTMAFPCLSSLFIQDCPLTSMPLYPSLDDNLQLRNTSSRPLKRTMKMNTTSTTPSSLTSSLPLSKLKIFYVDNIEGLDTHMADECLQHLTGLKTLEIRDCKEVDLESLQWEPIKNLSELLIGNIPQLVSLPRGLQHLVQLKTLKIRECNGLRSLFPVFQHLTFLEKFEVSNCKELELSAAGIQIFQDHTSLCSLSLENIPKCRHLPEWLQHLTNLQQLYLIDLPNLTSLPDEMRCLTNLESLYIERVSQLEARCRKDMADWHTIAHIPNIIINGLYQVGPFLLFIYFDNLIFF</sequence>
<evidence type="ECO:0000259" key="6">
    <source>
        <dbReference type="Pfam" id="PF18052"/>
    </source>
</evidence>
<dbReference type="EMBL" id="CM017698">
    <property type="protein sequence ID" value="TYG96783.1"/>
    <property type="molecule type" value="Genomic_DNA"/>
</dbReference>
<dbReference type="GO" id="GO:0051707">
    <property type="term" value="P:response to other organism"/>
    <property type="evidence" value="ECO:0007669"/>
    <property type="project" value="UniProtKB-ARBA"/>
</dbReference>
<dbReference type="Gene3D" id="1.20.5.4130">
    <property type="match status" value="1"/>
</dbReference>
<dbReference type="InterPro" id="IPR002182">
    <property type="entry name" value="NB-ARC"/>
</dbReference>
<dbReference type="GO" id="GO:0006952">
    <property type="term" value="P:defense response"/>
    <property type="evidence" value="ECO:0007669"/>
    <property type="project" value="UniProtKB-KW"/>
</dbReference>
<dbReference type="InterPro" id="IPR058922">
    <property type="entry name" value="WHD_DRP"/>
</dbReference>
<keyword evidence="11" id="KW-1185">Reference proteome</keyword>
<evidence type="ECO:0000256" key="4">
    <source>
        <dbReference type="ARBA" id="ARBA00022840"/>
    </source>
</evidence>
<dbReference type="Proteomes" id="UP000323506">
    <property type="component" value="Chromosome A11"/>
</dbReference>
<reference evidence="10 11" key="1">
    <citation type="submission" date="2019-06" db="EMBL/GenBank/DDBJ databases">
        <title>WGS assembly of Gossypium darwinii.</title>
        <authorList>
            <person name="Chen Z.J."/>
            <person name="Sreedasyam A."/>
            <person name="Ando A."/>
            <person name="Song Q."/>
            <person name="De L."/>
            <person name="Hulse-Kemp A."/>
            <person name="Ding M."/>
            <person name="Ye W."/>
            <person name="Kirkbride R."/>
            <person name="Jenkins J."/>
            <person name="Plott C."/>
            <person name="Lovell J."/>
            <person name="Lin Y.-M."/>
            <person name="Vaughn R."/>
            <person name="Liu B."/>
            <person name="Li W."/>
            <person name="Simpson S."/>
            <person name="Scheffler B."/>
            <person name="Saski C."/>
            <person name="Grover C."/>
            <person name="Hu G."/>
            <person name="Conover J."/>
            <person name="Carlson J."/>
            <person name="Shu S."/>
            <person name="Boston L."/>
            <person name="Williams M."/>
            <person name="Peterson D."/>
            <person name="Mcgee K."/>
            <person name="Jones D."/>
            <person name="Wendel J."/>
            <person name="Stelly D."/>
            <person name="Grimwood J."/>
            <person name="Schmutz J."/>
        </authorList>
    </citation>
    <scope>NUCLEOTIDE SEQUENCE [LARGE SCALE GENOMIC DNA]</scope>
    <source>
        <strain evidence="10">1808015.09</strain>
    </source>
</reference>
<evidence type="ECO:0000259" key="7">
    <source>
        <dbReference type="Pfam" id="PF23247"/>
    </source>
</evidence>
<dbReference type="Gene3D" id="3.40.50.300">
    <property type="entry name" value="P-loop containing nucleotide triphosphate hydrolases"/>
    <property type="match status" value="1"/>
</dbReference>
<dbReference type="AlphaFoldDB" id="A0A5D2ET57"/>
<evidence type="ECO:0000259" key="5">
    <source>
        <dbReference type="Pfam" id="PF00931"/>
    </source>
</evidence>
<dbReference type="Pfam" id="PF23559">
    <property type="entry name" value="WHD_DRP"/>
    <property type="match status" value="1"/>
</dbReference>
<dbReference type="Gene3D" id="3.80.10.10">
    <property type="entry name" value="Ribonuclease Inhibitor"/>
    <property type="match status" value="4"/>
</dbReference>
<dbReference type="Pfam" id="PF23598">
    <property type="entry name" value="LRR_14"/>
    <property type="match status" value="1"/>
</dbReference>
<dbReference type="InterPro" id="IPR027417">
    <property type="entry name" value="P-loop_NTPase"/>
</dbReference>
<dbReference type="Gene3D" id="1.10.8.430">
    <property type="entry name" value="Helical domain of apoptotic protease-activating factors"/>
    <property type="match status" value="1"/>
</dbReference>
<dbReference type="InterPro" id="IPR032675">
    <property type="entry name" value="LRR_dom_sf"/>
</dbReference>
<evidence type="ECO:0000259" key="9">
    <source>
        <dbReference type="Pfam" id="PF23598"/>
    </source>
</evidence>
<organism evidence="10 11">
    <name type="scientific">Gossypium darwinii</name>
    <name type="common">Darwin's cotton</name>
    <name type="synonym">Gossypium barbadense var. darwinii</name>
    <dbReference type="NCBI Taxonomy" id="34276"/>
    <lineage>
        <taxon>Eukaryota</taxon>
        <taxon>Viridiplantae</taxon>
        <taxon>Streptophyta</taxon>
        <taxon>Embryophyta</taxon>
        <taxon>Tracheophyta</taxon>
        <taxon>Spermatophyta</taxon>
        <taxon>Magnoliopsida</taxon>
        <taxon>eudicotyledons</taxon>
        <taxon>Gunneridae</taxon>
        <taxon>Pentapetalae</taxon>
        <taxon>rosids</taxon>
        <taxon>malvids</taxon>
        <taxon>Malvales</taxon>
        <taxon>Malvaceae</taxon>
        <taxon>Malvoideae</taxon>
        <taxon>Gossypium</taxon>
    </lineage>
</organism>
<evidence type="ECO:0008006" key="12">
    <source>
        <dbReference type="Google" id="ProtNLM"/>
    </source>
</evidence>
<accession>A0A5D2ET57</accession>
<dbReference type="InterPro" id="IPR042197">
    <property type="entry name" value="Apaf_helical"/>
</dbReference>
<evidence type="ECO:0000313" key="11">
    <source>
        <dbReference type="Proteomes" id="UP000323506"/>
    </source>
</evidence>
<evidence type="ECO:0000256" key="1">
    <source>
        <dbReference type="ARBA" id="ARBA00022737"/>
    </source>
</evidence>
<dbReference type="SUPFAM" id="SSF52058">
    <property type="entry name" value="L domain-like"/>
    <property type="match status" value="2"/>
</dbReference>
<dbReference type="FunFam" id="3.40.50.300:FF:001091">
    <property type="entry name" value="Probable disease resistance protein At1g61300"/>
    <property type="match status" value="1"/>
</dbReference>
<evidence type="ECO:0000256" key="2">
    <source>
        <dbReference type="ARBA" id="ARBA00022741"/>
    </source>
</evidence>